<dbReference type="InterPro" id="IPR001810">
    <property type="entry name" value="F-box_dom"/>
</dbReference>
<evidence type="ECO:0000259" key="1">
    <source>
        <dbReference type="SMART" id="SM00256"/>
    </source>
</evidence>
<evidence type="ECO:0000313" key="2">
    <source>
        <dbReference type="EMBL" id="KAF4367026.1"/>
    </source>
</evidence>
<protein>
    <recommendedName>
        <fullName evidence="1">F-box domain-containing protein</fullName>
    </recommendedName>
</protein>
<accession>A0A7J6F8P0</accession>
<dbReference type="InterPro" id="IPR036047">
    <property type="entry name" value="F-box-like_dom_sf"/>
</dbReference>
<name>A0A7J6F8P0_CANSA</name>
<dbReference type="SMART" id="SM00256">
    <property type="entry name" value="FBOX"/>
    <property type="match status" value="1"/>
</dbReference>
<comment type="caution">
    <text evidence="2">The sequence shown here is derived from an EMBL/GenBank/DDBJ whole genome shotgun (WGS) entry which is preliminary data.</text>
</comment>
<dbReference type="EMBL" id="JAATIQ010000248">
    <property type="protein sequence ID" value="KAF4367026.1"/>
    <property type="molecule type" value="Genomic_DNA"/>
</dbReference>
<sequence length="386" mass="44641">MDSDWANLPCHLLELIFEKIEAKYSFSFACVCLSWRDIAMENRSKLIKLNHHLVPKLLIPNESEANNLWSVYNLSSYRHISLESYLLLPSYDIPFIGSSEGWLAAIQKDLKITLFKPLNNTITIFLPPLFDDYKHRDSFNRFITFTPNPISNPNDFITIVIFGPLLQVAYIRPLKDDSWTHVLDPSPFNKAFVIDDILYYKDAFYGVDFYTSGLVSFEIKYDDSSYEPSLKLVGGIQTNNRNNDDDDVFDKKYLVESYKGDLLQVQRYVYMETFRVTTCFDVFKWSFDRSNWEEISDLGDEALFVGDNSSVSVDTSLSSTKCQSNCIYFSDDNSVHSNTNNPSNMGVYNLETRSVRRFNIDTNLFTRMGGRAPIWIVPNISIKNYK</sequence>
<evidence type="ECO:0000313" key="3">
    <source>
        <dbReference type="Proteomes" id="UP000583929"/>
    </source>
</evidence>
<keyword evidence="3" id="KW-1185">Reference proteome</keyword>
<reference evidence="2 3" key="1">
    <citation type="journal article" date="2020" name="bioRxiv">
        <title>Sequence and annotation of 42 cannabis genomes reveals extensive copy number variation in cannabinoid synthesis and pathogen resistance genes.</title>
        <authorList>
            <person name="Mckernan K.J."/>
            <person name="Helbert Y."/>
            <person name="Kane L.T."/>
            <person name="Ebling H."/>
            <person name="Zhang L."/>
            <person name="Liu B."/>
            <person name="Eaton Z."/>
            <person name="Mclaughlin S."/>
            <person name="Kingan S."/>
            <person name="Baybayan P."/>
            <person name="Concepcion G."/>
            <person name="Jordan M."/>
            <person name="Riva A."/>
            <person name="Barbazuk W."/>
            <person name="Harkins T."/>
        </authorList>
    </citation>
    <scope>NUCLEOTIDE SEQUENCE [LARGE SCALE GENOMIC DNA]</scope>
    <source>
        <strain evidence="3">cv. Jamaican Lion 4</strain>
        <tissue evidence="2">Leaf</tissue>
    </source>
</reference>
<dbReference type="PANTHER" id="PTHR44259:SF107">
    <property type="entry name" value="F-BOX PROTEIN SKIP23-LIKE"/>
    <property type="match status" value="1"/>
</dbReference>
<feature type="domain" description="F-box" evidence="1">
    <location>
        <begin position="8"/>
        <end position="48"/>
    </location>
</feature>
<dbReference type="PANTHER" id="PTHR44259">
    <property type="entry name" value="OS07G0183000 PROTEIN-RELATED"/>
    <property type="match status" value="1"/>
</dbReference>
<dbReference type="Gene3D" id="1.20.1280.50">
    <property type="match status" value="1"/>
</dbReference>
<dbReference type="Proteomes" id="UP000583929">
    <property type="component" value="Unassembled WGS sequence"/>
</dbReference>
<proteinExistence type="predicted"/>
<organism evidence="2 3">
    <name type="scientific">Cannabis sativa</name>
    <name type="common">Hemp</name>
    <name type="synonym">Marijuana</name>
    <dbReference type="NCBI Taxonomy" id="3483"/>
    <lineage>
        <taxon>Eukaryota</taxon>
        <taxon>Viridiplantae</taxon>
        <taxon>Streptophyta</taxon>
        <taxon>Embryophyta</taxon>
        <taxon>Tracheophyta</taxon>
        <taxon>Spermatophyta</taxon>
        <taxon>Magnoliopsida</taxon>
        <taxon>eudicotyledons</taxon>
        <taxon>Gunneridae</taxon>
        <taxon>Pentapetalae</taxon>
        <taxon>rosids</taxon>
        <taxon>fabids</taxon>
        <taxon>Rosales</taxon>
        <taxon>Cannabaceae</taxon>
        <taxon>Cannabis</taxon>
    </lineage>
</organism>
<dbReference type="SUPFAM" id="SSF81383">
    <property type="entry name" value="F-box domain"/>
    <property type="match status" value="1"/>
</dbReference>
<dbReference type="AlphaFoldDB" id="A0A7J6F8P0"/>
<dbReference type="InterPro" id="IPR005174">
    <property type="entry name" value="KIB1-4_b-propeller"/>
</dbReference>
<dbReference type="Pfam" id="PF00646">
    <property type="entry name" value="F-box"/>
    <property type="match status" value="1"/>
</dbReference>
<dbReference type="Pfam" id="PF03478">
    <property type="entry name" value="Beta-prop_KIB1-4"/>
    <property type="match status" value="1"/>
</dbReference>
<gene>
    <name evidence="2" type="ORF">G4B88_016738</name>
</gene>
<dbReference type="InterPro" id="IPR050942">
    <property type="entry name" value="F-box_BR-signaling"/>
</dbReference>